<evidence type="ECO:0000256" key="1">
    <source>
        <dbReference type="ARBA" id="ARBA00010057"/>
    </source>
</evidence>
<dbReference type="Proteomes" id="UP000515160">
    <property type="component" value="Chromosome 3"/>
</dbReference>
<comment type="similarity">
    <text evidence="1">Belongs to the VHL family.</text>
</comment>
<evidence type="ECO:0000259" key="2">
    <source>
        <dbReference type="Pfam" id="PF01847"/>
    </source>
</evidence>
<dbReference type="CTD" id="7428"/>
<dbReference type="Pfam" id="PF01847">
    <property type="entry name" value="VHL"/>
    <property type="match status" value="1"/>
</dbReference>
<dbReference type="InterPro" id="IPR024053">
    <property type="entry name" value="VHL_beta_dom"/>
</dbReference>
<dbReference type="RefSeq" id="XP_034102441.1">
    <property type="nucleotide sequence ID" value="XM_034246550.2"/>
</dbReference>
<dbReference type="CDD" id="cd05468">
    <property type="entry name" value="pVHL"/>
    <property type="match status" value="1"/>
</dbReference>
<dbReference type="InterPro" id="IPR036208">
    <property type="entry name" value="VHL_sf"/>
</dbReference>
<protein>
    <submittedName>
        <fullName evidence="4">Protein Vhl</fullName>
    </submittedName>
</protein>
<dbReference type="GeneID" id="117566928"/>
<proteinExistence type="inferred from homology"/>
<sequence length="182" mass="22029">MYLQIAPHQNRNLRELAQQGPPQDEVLVYVLFVNTTNRTVDLYWVRERETENIQYTLKPFEEVRVNTFNTHTWFFRDYYTGERMHVRSQRIFCPVRIRMPRDPQRPEELCDVRSQVLIHFPLRTLKENCLWLIVKWLKRTCNAPRDYINNYMIPATLKQQLLTILATIEVYCSQAQAARIRR</sequence>
<reference evidence="4" key="1">
    <citation type="submission" date="2025-08" db="UniProtKB">
        <authorList>
            <consortium name="RefSeq"/>
        </authorList>
    </citation>
    <scope>IDENTIFICATION</scope>
    <source>
        <strain evidence="4">15112-1751.03</strain>
        <tissue evidence="4">Whole Adult</tissue>
    </source>
</reference>
<dbReference type="AlphaFoldDB" id="A0A6P8WFL9"/>
<dbReference type="OrthoDB" id="413400at2759"/>
<gene>
    <name evidence="4" type="primary">LOC117566928</name>
</gene>
<dbReference type="InterPro" id="IPR022772">
    <property type="entry name" value="VHL_tumour_suppress_b/a_dom"/>
</dbReference>
<accession>A0A6P8WFL9</accession>
<dbReference type="InterPro" id="IPR037140">
    <property type="entry name" value="VHL_beta_dom_sf"/>
</dbReference>
<evidence type="ECO:0000313" key="3">
    <source>
        <dbReference type="Proteomes" id="UP000515160"/>
    </source>
</evidence>
<dbReference type="FunFam" id="2.60.40.780:FF:000003">
    <property type="entry name" value="Protein Vhl"/>
    <property type="match status" value="1"/>
</dbReference>
<feature type="domain" description="von Hippel-Lindau disease tumour suppressor beta" evidence="2">
    <location>
        <begin position="28"/>
        <end position="94"/>
    </location>
</feature>
<evidence type="ECO:0000313" key="4">
    <source>
        <dbReference type="RefSeq" id="XP_034102441.1"/>
    </source>
</evidence>
<dbReference type="SUPFAM" id="SSF49468">
    <property type="entry name" value="VHL"/>
    <property type="match status" value="1"/>
</dbReference>
<dbReference type="Gene3D" id="2.60.40.780">
    <property type="entry name" value="von Hippel-Lindau disease tumour suppressor, beta domain"/>
    <property type="match status" value="1"/>
</dbReference>
<organism evidence="3 4">
    <name type="scientific">Drosophila albomicans</name>
    <name type="common">Fruit fly</name>
    <dbReference type="NCBI Taxonomy" id="7291"/>
    <lineage>
        <taxon>Eukaryota</taxon>
        <taxon>Metazoa</taxon>
        <taxon>Ecdysozoa</taxon>
        <taxon>Arthropoda</taxon>
        <taxon>Hexapoda</taxon>
        <taxon>Insecta</taxon>
        <taxon>Pterygota</taxon>
        <taxon>Neoptera</taxon>
        <taxon>Endopterygota</taxon>
        <taxon>Diptera</taxon>
        <taxon>Brachycera</taxon>
        <taxon>Muscomorpha</taxon>
        <taxon>Ephydroidea</taxon>
        <taxon>Drosophilidae</taxon>
        <taxon>Drosophila</taxon>
    </lineage>
</organism>
<name>A0A6P8WFL9_DROAB</name>
<keyword evidence="3" id="KW-1185">Reference proteome</keyword>